<name>A0AAV4V919_CAEEX</name>
<evidence type="ECO:0000313" key="2">
    <source>
        <dbReference type="Proteomes" id="UP001054945"/>
    </source>
</evidence>
<accession>A0AAV4V919</accession>
<reference evidence="1 2" key="1">
    <citation type="submission" date="2021-06" db="EMBL/GenBank/DDBJ databases">
        <title>Caerostris extrusa draft genome.</title>
        <authorList>
            <person name="Kono N."/>
            <person name="Arakawa K."/>
        </authorList>
    </citation>
    <scope>NUCLEOTIDE SEQUENCE [LARGE SCALE GENOMIC DNA]</scope>
</reference>
<dbReference type="AlphaFoldDB" id="A0AAV4V919"/>
<dbReference type="EMBL" id="BPLR01014130">
    <property type="protein sequence ID" value="GIY66548.1"/>
    <property type="molecule type" value="Genomic_DNA"/>
</dbReference>
<gene>
    <name evidence="1" type="ORF">CEXT_285181</name>
</gene>
<comment type="caution">
    <text evidence="1">The sequence shown here is derived from an EMBL/GenBank/DDBJ whole genome shotgun (WGS) entry which is preliminary data.</text>
</comment>
<dbReference type="Proteomes" id="UP001054945">
    <property type="component" value="Unassembled WGS sequence"/>
</dbReference>
<evidence type="ECO:0000313" key="1">
    <source>
        <dbReference type="EMBL" id="GIY66548.1"/>
    </source>
</evidence>
<sequence length="66" mass="6897">MAEDIVVSLVTAGSFSQPRVTNPVSALSARPCEKDGGLNAALSQASAQCLARTSSFARVDRMGRRS</sequence>
<protein>
    <submittedName>
        <fullName evidence="1">Uncharacterized protein</fullName>
    </submittedName>
</protein>
<organism evidence="1 2">
    <name type="scientific">Caerostris extrusa</name>
    <name type="common">Bark spider</name>
    <name type="synonym">Caerostris bankana</name>
    <dbReference type="NCBI Taxonomy" id="172846"/>
    <lineage>
        <taxon>Eukaryota</taxon>
        <taxon>Metazoa</taxon>
        <taxon>Ecdysozoa</taxon>
        <taxon>Arthropoda</taxon>
        <taxon>Chelicerata</taxon>
        <taxon>Arachnida</taxon>
        <taxon>Araneae</taxon>
        <taxon>Araneomorphae</taxon>
        <taxon>Entelegynae</taxon>
        <taxon>Araneoidea</taxon>
        <taxon>Araneidae</taxon>
        <taxon>Caerostris</taxon>
    </lineage>
</organism>
<proteinExistence type="predicted"/>
<keyword evidence="2" id="KW-1185">Reference proteome</keyword>